<dbReference type="SUPFAM" id="SSF55874">
    <property type="entry name" value="ATPase domain of HSP90 chaperone/DNA topoisomerase II/histidine kinase"/>
    <property type="match status" value="1"/>
</dbReference>
<evidence type="ECO:0000259" key="10">
    <source>
        <dbReference type="Pfam" id="PF07730"/>
    </source>
</evidence>
<evidence type="ECO:0000256" key="4">
    <source>
        <dbReference type="ARBA" id="ARBA00022679"/>
    </source>
</evidence>
<dbReference type="Proteomes" id="UP001501581">
    <property type="component" value="Unassembled WGS sequence"/>
</dbReference>
<keyword evidence="5" id="KW-0547">Nucleotide-binding</keyword>
<feature type="transmembrane region" description="Helical" evidence="9">
    <location>
        <begin position="37"/>
        <end position="57"/>
    </location>
</feature>
<feature type="domain" description="Signal transduction histidine kinase subgroup 3 dimerisation and phosphoacceptor" evidence="10">
    <location>
        <begin position="202"/>
        <end position="267"/>
    </location>
</feature>
<comment type="catalytic activity">
    <reaction evidence="1">
        <text>ATP + protein L-histidine = ADP + protein N-phospho-L-histidine.</text>
        <dbReference type="EC" id="2.7.13.3"/>
    </reaction>
</comment>
<dbReference type="GO" id="GO:0016301">
    <property type="term" value="F:kinase activity"/>
    <property type="evidence" value="ECO:0007669"/>
    <property type="project" value="UniProtKB-KW"/>
</dbReference>
<proteinExistence type="predicted"/>
<sequence length="404" mass="43842">MTPSAQLPRLARVKWSIDWNPGTPPWQAEGISRRGSIARYLGCIAISLMVWFTLAPLHQGVSTWMLVLDLLLGAVSFGIVHLRRRYPVPVALVTSILSTFSTASSGPATLAAVSVATRRRIPQVVLVGVVNTVCAVLLNSYFGIEQETPLLDLTVNVVFAGAMMAWGMYIGSRRELLYNLRERALRAEAEQELRGDKARGDERARIAREMHDVLAHRISQVSMQAGALTFRSDLSADELRAGIGVIHEQANHALEDLRSVLGVLRDPGTGKLLDRPQPTWRDVGDLIAEARANGLHIEFTDTLSAADTLAAATGRTAYRIVQEGLTNARKHAPGATIFVQAEGDEANGLEIVIRNPLGFRASSTPTSGLGLVGLTERAALAGGTLRHHSDGSMFVLRCWLPWSP</sequence>
<evidence type="ECO:0000256" key="6">
    <source>
        <dbReference type="ARBA" id="ARBA00022777"/>
    </source>
</evidence>
<comment type="caution">
    <text evidence="11">The sequence shown here is derived from an EMBL/GenBank/DDBJ whole genome shotgun (WGS) entry which is preliminary data.</text>
</comment>
<keyword evidence="7" id="KW-0067">ATP-binding</keyword>
<dbReference type="InterPro" id="IPR011712">
    <property type="entry name" value="Sig_transdc_His_kin_sub3_dim/P"/>
</dbReference>
<dbReference type="EMBL" id="BAAALG010000012">
    <property type="protein sequence ID" value="GAA1109221.1"/>
    <property type="molecule type" value="Genomic_DNA"/>
</dbReference>
<keyword evidence="8" id="KW-0902">Two-component regulatory system</keyword>
<feature type="transmembrane region" description="Helical" evidence="9">
    <location>
        <begin position="150"/>
        <end position="171"/>
    </location>
</feature>
<evidence type="ECO:0000313" key="11">
    <source>
        <dbReference type="EMBL" id="GAA1109221.1"/>
    </source>
</evidence>
<protein>
    <recommendedName>
        <fullName evidence="2">histidine kinase</fullName>
        <ecNumber evidence="2">2.7.13.3</ecNumber>
    </recommendedName>
</protein>
<evidence type="ECO:0000313" key="12">
    <source>
        <dbReference type="Proteomes" id="UP001501581"/>
    </source>
</evidence>
<dbReference type="InterPro" id="IPR050482">
    <property type="entry name" value="Sensor_HK_TwoCompSys"/>
</dbReference>
<keyword evidence="9" id="KW-0472">Membrane</keyword>
<evidence type="ECO:0000256" key="3">
    <source>
        <dbReference type="ARBA" id="ARBA00022553"/>
    </source>
</evidence>
<evidence type="ECO:0000256" key="2">
    <source>
        <dbReference type="ARBA" id="ARBA00012438"/>
    </source>
</evidence>
<dbReference type="Gene3D" id="1.20.5.1930">
    <property type="match status" value="1"/>
</dbReference>
<accession>A0ABN1TZY6</accession>
<keyword evidence="6 11" id="KW-0418">Kinase</keyword>
<evidence type="ECO:0000256" key="8">
    <source>
        <dbReference type="ARBA" id="ARBA00023012"/>
    </source>
</evidence>
<evidence type="ECO:0000256" key="7">
    <source>
        <dbReference type="ARBA" id="ARBA00022840"/>
    </source>
</evidence>
<dbReference type="CDD" id="cd16917">
    <property type="entry name" value="HATPase_UhpB-NarQ-NarX-like"/>
    <property type="match status" value="1"/>
</dbReference>
<gene>
    <name evidence="11" type="ORF">GCM10009668_31900</name>
</gene>
<keyword evidence="3" id="KW-0597">Phosphoprotein</keyword>
<name>A0ABN1TZY6_9ACTN</name>
<dbReference type="Pfam" id="PF07730">
    <property type="entry name" value="HisKA_3"/>
    <property type="match status" value="1"/>
</dbReference>
<dbReference type="EC" id="2.7.13.3" evidence="2"/>
<keyword evidence="9" id="KW-1133">Transmembrane helix</keyword>
<dbReference type="PANTHER" id="PTHR24421:SF10">
    <property type="entry name" value="NITRATE_NITRITE SENSOR PROTEIN NARQ"/>
    <property type="match status" value="1"/>
</dbReference>
<keyword evidence="9" id="KW-0812">Transmembrane</keyword>
<feature type="transmembrane region" description="Helical" evidence="9">
    <location>
        <begin position="124"/>
        <end position="144"/>
    </location>
</feature>
<reference evidence="11 12" key="1">
    <citation type="journal article" date="2019" name="Int. J. Syst. Evol. Microbiol.">
        <title>The Global Catalogue of Microorganisms (GCM) 10K type strain sequencing project: providing services to taxonomists for standard genome sequencing and annotation.</title>
        <authorList>
            <consortium name="The Broad Institute Genomics Platform"/>
            <consortium name="The Broad Institute Genome Sequencing Center for Infectious Disease"/>
            <person name="Wu L."/>
            <person name="Ma J."/>
        </authorList>
    </citation>
    <scope>NUCLEOTIDE SEQUENCE [LARGE SCALE GENOMIC DNA]</scope>
    <source>
        <strain evidence="11 12">JCM 13008</strain>
    </source>
</reference>
<evidence type="ECO:0000256" key="9">
    <source>
        <dbReference type="SAM" id="Phobius"/>
    </source>
</evidence>
<dbReference type="Gene3D" id="3.30.565.10">
    <property type="entry name" value="Histidine kinase-like ATPase, C-terminal domain"/>
    <property type="match status" value="1"/>
</dbReference>
<keyword evidence="4" id="KW-0808">Transferase</keyword>
<organism evidence="11 12">
    <name type="scientific">Nocardioides dubius</name>
    <dbReference type="NCBI Taxonomy" id="317019"/>
    <lineage>
        <taxon>Bacteria</taxon>
        <taxon>Bacillati</taxon>
        <taxon>Actinomycetota</taxon>
        <taxon>Actinomycetes</taxon>
        <taxon>Propionibacteriales</taxon>
        <taxon>Nocardioidaceae</taxon>
        <taxon>Nocardioides</taxon>
    </lineage>
</organism>
<feature type="transmembrane region" description="Helical" evidence="9">
    <location>
        <begin position="63"/>
        <end position="82"/>
    </location>
</feature>
<evidence type="ECO:0000256" key="1">
    <source>
        <dbReference type="ARBA" id="ARBA00000085"/>
    </source>
</evidence>
<keyword evidence="12" id="KW-1185">Reference proteome</keyword>
<evidence type="ECO:0000256" key="5">
    <source>
        <dbReference type="ARBA" id="ARBA00022741"/>
    </source>
</evidence>
<dbReference type="InterPro" id="IPR036890">
    <property type="entry name" value="HATPase_C_sf"/>
</dbReference>
<dbReference type="PANTHER" id="PTHR24421">
    <property type="entry name" value="NITRATE/NITRITE SENSOR PROTEIN NARX-RELATED"/>
    <property type="match status" value="1"/>
</dbReference>